<evidence type="ECO:0000256" key="1">
    <source>
        <dbReference type="SAM" id="Phobius"/>
    </source>
</evidence>
<feature type="transmembrane region" description="Helical" evidence="1">
    <location>
        <begin position="6"/>
        <end position="23"/>
    </location>
</feature>
<feature type="transmembrane region" description="Helical" evidence="1">
    <location>
        <begin position="35"/>
        <end position="64"/>
    </location>
</feature>
<keyword evidence="1" id="KW-1133">Transmembrane helix</keyword>
<name>A6K7Q8_RAT</name>
<protein>
    <submittedName>
        <fullName evidence="2">RCG59314</fullName>
    </submittedName>
</protein>
<evidence type="ECO:0000313" key="2">
    <source>
        <dbReference type="EMBL" id="EDL76601.1"/>
    </source>
</evidence>
<organism evidence="2 3">
    <name type="scientific">Rattus norvegicus</name>
    <name type="common">Rat</name>
    <dbReference type="NCBI Taxonomy" id="10116"/>
    <lineage>
        <taxon>Eukaryota</taxon>
        <taxon>Metazoa</taxon>
        <taxon>Chordata</taxon>
        <taxon>Craniata</taxon>
        <taxon>Vertebrata</taxon>
        <taxon>Euteleostomi</taxon>
        <taxon>Mammalia</taxon>
        <taxon>Eutheria</taxon>
        <taxon>Euarchontoglires</taxon>
        <taxon>Glires</taxon>
        <taxon>Rodentia</taxon>
        <taxon>Myomorpha</taxon>
        <taxon>Muroidea</taxon>
        <taxon>Muridae</taxon>
        <taxon>Murinae</taxon>
        <taxon>Rattus</taxon>
    </lineage>
</organism>
<gene>
    <name evidence="2" type="ORF">rCG_59314</name>
</gene>
<keyword evidence="1" id="KW-0472">Membrane</keyword>
<keyword evidence="1" id="KW-0812">Transmembrane</keyword>
<sequence length="71" mass="8598">MLSQDIIFFLPFKSFVCTLWLLNLQDSCVCKCVSLHLHVFLALFIWLLFLFVFFIFLLFFTYFITIPRCLF</sequence>
<reference evidence="3" key="1">
    <citation type="submission" date="2005-09" db="EMBL/GenBank/DDBJ databases">
        <authorList>
            <person name="Mural R.J."/>
            <person name="Li P.W."/>
            <person name="Adams M.D."/>
            <person name="Amanatides P.G."/>
            <person name="Baden-Tillson H."/>
            <person name="Barnstead M."/>
            <person name="Chin S.H."/>
            <person name="Dew I."/>
            <person name="Evans C.A."/>
            <person name="Ferriera S."/>
            <person name="Flanigan M."/>
            <person name="Fosler C."/>
            <person name="Glodek A."/>
            <person name="Gu Z."/>
            <person name="Holt R.A."/>
            <person name="Jennings D."/>
            <person name="Kraft C.L."/>
            <person name="Lu F."/>
            <person name="Nguyen T."/>
            <person name="Nusskern D.R."/>
            <person name="Pfannkoch C.M."/>
            <person name="Sitter C."/>
            <person name="Sutton G.G."/>
            <person name="Venter J.C."/>
            <person name="Wang Z."/>
            <person name="Woodage T."/>
            <person name="Zheng X.H."/>
            <person name="Zhong F."/>
        </authorList>
    </citation>
    <scope>NUCLEOTIDE SEQUENCE [LARGE SCALE GENOMIC DNA]</scope>
    <source>
        <strain>BN</strain>
        <strain evidence="3">Sprague-Dawley</strain>
    </source>
</reference>
<dbReference type="EMBL" id="CH474027">
    <property type="protein sequence ID" value="EDL76601.1"/>
    <property type="molecule type" value="Genomic_DNA"/>
</dbReference>
<dbReference type="Proteomes" id="UP000234681">
    <property type="component" value="Chromosome 7"/>
</dbReference>
<dbReference type="AlphaFoldDB" id="A6K7Q8"/>
<proteinExistence type="predicted"/>
<accession>A6K7Q8</accession>
<evidence type="ECO:0000313" key="3">
    <source>
        <dbReference type="Proteomes" id="UP000234681"/>
    </source>
</evidence>